<name>A0A4Y2QX35_ARAVE</name>
<organism evidence="3 4">
    <name type="scientific">Araneus ventricosus</name>
    <name type="common">Orbweaver spider</name>
    <name type="synonym">Epeira ventricosa</name>
    <dbReference type="NCBI Taxonomy" id="182803"/>
    <lineage>
        <taxon>Eukaryota</taxon>
        <taxon>Metazoa</taxon>
        <taxon>Ecdysozoa</taxon>
        <taxon>Arthropoda</taxon>
        <taxon>Chelicerata</taxon>
        <taxon>Arachnida</taxon>
        <taxon>Araneae</taxon>
        <taxon>Araneomorphae</taxon>
        <taxon>Entelegynae</taxon>
        <taxon>Araneoidea</taxon>
        <taxon>Araneidae</taxon>
        <taxon>Araneus</taxon>
    </lineage>
</organism>
<evidence type="ECO:0000313" key="2">
    <source>
        <dbReference type="EMBL" id="GBN67992.1"/>
    </source>
</evidence>
<evidence type="ECO:0000256" key="1">
    <source>
        <dbReference type="SAM" id="MobiDB-lite"/>
    </source>
</evidence>
<reference evidence="3 4" key="1">
    <citation type="journal article" date="2019" name="Sci. Rep.">
        <title>Orb-weaving spider Araneus ventricosus genome elucidates the spidroin gene catalogue.</title>
        <authorList>
            <person name="Kono N."/>
            <person name="Nakamura H."/>
            <person name="Ohtoshi R."/>
            <person name="Moran D.A.P."/>
            <person name="Shinohara A."/>
            <person name="Yoshida Y."/>
            <person name="Fujiwara M."/>
            <person name="Mori M."/>
            <person name="Tomita M."/>
            <person name="Arakawa K."/>
        </authorList>
    </citation>
    <scope>NUCLEOTIDE SEQUENCE [LARGE SCALE GENOMIC DNA]</scope>
</reference>
<keyword evidence="4" id="KW-1185">Reference proteome</keyword>
<dbReference type="Proteomes" id="UP000499080">
    <property type="component" value="Unassembled WGS sequence"/>
</dbReference>
<gene>
    <name evidence="2" type="ORF">AVEN_14679_1</name>
    <name evidence="3" type="ORF">AVEN_14681_1</name>
</gene>
<comment type="caution">
    <text evidence="3">The sequence shown here is derived from an EMBL/GenBank/DDBJ whole genome shotgun (WGS) entry which is preliminary data.</text>
</comment>
<protein>
    <submittedName>
        <fullName evidence="3">Uncharacterized protein</fullName>
    </submittedName>
</protein>
<evidence type="ECO:0000313" key="4">
    <source>
        <dbReference type="Proteomes" id="UP000499080"/>
    </source>
</evidence>
<dbReference type="AlphaFoldDB" id="A0A4Y2QX35"/>
<dbReference type="EMBL" id="BGPR01015097">
    <property type="protein sequence ID" value="GBN67994.1"/>
    <property type="molecule type" value="Genomic_DNA"/>
</dbReference>
<feature type="region of interest" description="Disordered" evidence="1">
    <location>
        <begin position="1"/>
        <end position="21"/>
    </location>
</feature>
<accession>A0A4Y2QX35</accession>
<sequence length="100" mass="11751">MRTSSNIHQTQPVHPTPTENSLLHQDLRLMEYDSLEVQYLGPYPDSKESLSKRFWKPCRRFTPKEQENSAIKEPNPAIEKNSENAYKLILKTLVKRLLQE</sequence>
<dbReference type="EMBL" id="BGPR01015097">
    <property type="protein sequence ID" value="GBN67992.1"/>
    <property type="molecule type" value="Genomic_DNA"/>
</dbReference>
<evidence type="ECO:0000313" key="3">
    <source>
        <dbReference type="EMBL" id="GBN67994.1"/>
    </source>
</evidence>
<proteinExistence type="predicted"/>